<dbReference type="Proteomes" id="UP000030013">
    <property type="component" value="Unassembled WGS sequence"/>
</dbReference>
<dbReference type="PANTHER" id="PTHR33164">
    <property type="entry name" value="TRANSCRIPTIONAL REGULATOR, MARR FAMILY"/>
    <property type="match status" value="1"/>
</dbReference>
<evidence type="ECO:0000313" key="2">
    <source>
        <dbReference type="EMBL" id="KGN41746.1"/>
    </source>
</evidence>
<sequence length="145" mass="15970">MPSARAAAPPEPPLGELVMQVARGLRRRFAATLEPWGVTPHESRALRVIGEHEPTRLGVVAQHLRIAPRSVTDVVDSLEARGFVAREPDPSDRRATRVALTTQGRAVLAELDAARRADHESYFADLSERDRAALARILGRLVDDR</sequence>
<comment type="caution">
    <text evidence="2">The sequence shown here is derived from an EMBL/GenBank/DDBJ whole genome shotgun (WGS) entry which is preliminary data.</text>
</comment>
<keyword evidence="3" id="KW-1185">Reference proteome</keyword>
<evidence type="ECO:0000259" key="1">
    <source>
        <dbReference type="PROSITE" id="PS50995"/>
    </source>
</evidence>
<dbReference type="GO" id="GO:0006950">
    <property type="term" value="P:response to stress"/>
    <property type="evidence" value="ECO:0007669"/>
    <property type="project" value="TreeGrafter"/>
</dbReference>
<dbReference type="SMART" id="SM00347">
    <property type="entry name" value="HTH_MARR"/>
    <property type="match status" value="1"/>
</dbReference>
<dbReference type="InterPro" id="IPR000835">
    <property type="entry name" value="HTH_MarR-typ"/>
</dbReference>
<dbReference type="SUPFAM" id="SSF46785">
    <property type="entry name" value="Winged helix' DNA-binding domain"/>
    <property type="match status" value="1"/>
</dbReference>
<evidence type="ECO:0000313" key="3">
    <source>
        <dbReference type="Proteomes" id="UP000030013"/>
    </source>
</evidence>
<proteinExistence type="predicted"/>
<dbReference type="OrthoDB" id="9815567at2"/>
<gene>
    <name evidence="2" type="ORF">N801_06220</name>
</gene>
<name>A0A0A0K1S3_9MICO</name>
<feature type="domain" description="HTH marR-type" evidence="1">
    <location>
        <begin position="11"/>
        <end position="143"/>
    </location>
</feature>
<dbReference type="eggNOG" id="COG1846">
    <property type="taxonomic scope" value="Bacteria"/>
</dbReference>
<accession>A0A0A0K1S3</accession>
<reference evidence="2 3" key="1">
    <citation type="submission" date="2013-08" db="EMBL/GenBank/DDBJ databases">
        <title>The genome sequence of Knoellia aerolata.</title>
        <authorList>
            <person name="Zhu W."/>
            <person name="Wang G."/>
        </authorList>
    </citation>
    <scope>NUCLEOTIDE SEQUENCE [LARGE SCALE GENOMIC DNA]</scope>
    <source>
        <strain evidence="2 3">DSM 18566</strain>
    </source>
</reference>
<dbReference type="InterPro" id="IPR036388">
    <property type="entry name" value="WH-like_DNA-bd_sf"/>
</dbReference>
<dbReference type="GO" id="GO:0003700">
    <property type="term" value="F:DNA-binding transcription factor activity"/>
    <property type="evidence" value="ECO:0007669"/>
    <property type="project" value="InterPro"/>
</dbReference>
<dbReference type="InterPro" id="IPR036390">
    <property type="entry name" value="WH_DNA-bd_sf"/>
</dbReference>
<organism evidence="2 3">
    <name type="scientific">Knoellia aerolata DSM 18566</name>
    <dbReference type="NCBI Taxonomy" id="1385519"/>
    <lineage>
        <taxon>Bacteria</taxon>
        <taxon>Bacillati</taxon>
        <taxon>Actinomycetota</taxon>
        <taxon>Actinomycetes</taxon>
        <taxon>Micrococcales</taxon>
        <taxon>Intrasporangiaceae</taxon>
        <taxon>Knoellia</taxon>
    </lineage>
</organism>
<dbReference type="PROSITE" id="PS50995">
    <property type="entry name" value="HTH_MARR_2"/>
    <property type="match status" value="1"/>
</dbReference>
<dbReference type="PANTHER" id="PTHR33164:SF43">
    <property type="entry name" value="HTH-TYPE TRANSCRIPTIONAL REPRESSOR YETL"/>
    <property type="match status" value="1"/>
</dbReference>
<dbReference type="AlphaFoldDB" id="A0A0A0K1S3"/>
<dbReference type="InterPro" id="IPR039422">
    <property type="entry name" value="MarR/SlyA-like"/>
</dbReference>
<dbReference type="PRINTS" id="PR00598">
    <property type="entry name" value="HTHMARR"/>
</dbReference>
<dbReference type="Gene3D" id="1.10.10.10">
    <property type="entry name" value="Winged helix-like DNA-binding domain superfamily/Winged helix DNA-binding domain"/>
    <property type="match status" value="1"/>
</dbReference>
<dbReference type="EMBL" id="AVPL01000013">
    <property type="protein sequence ID" value="KGN41746.1"/>
    <property type="molecule type" value="Genomic_DNA"/>
</dbReference>
<dbReference type="STRING" id="1385519.N801_06220"/>
<dbReference type="RefSeq" id="WP_035935523.1">
    <property type="nucleotide sequence ID" value="NZ_AVPL01000013.1"/>
</dbReference>
<dbReference type="Pfam" id="PF12802">
    <property type="entry name" value="MarR_2"/>
    <property type="match status" value="1"/>
</dbReference>
<protein>
    <submittedName>
        <fullName evidence="2">MarR family transcriptional regulator</fullName>
    </submittedName>
</protein>